<reference evidence="2 3" key="1">
    <citation type="submission" date="2018-06" db="EMBL/GenBank/DDBJ databases">
        <title>Comparative genomics of downy mildews reveals potential adaptations to biotrophy.</title>
        <authorList>
            <person name="Fletcher K."/>
            <person name="Klosterman S.J."/>
            <person name="Derevnina L."/>
            <person name="Martin F."/>
            <person name="Koike S."/>
            <person name="Reyes Chin-Wo S."/>
            <person name="Mou B."/>
            <person name="Michelmore R."/>
        </authorList>
    </citation>
    <scope>NUCLEOTIDE SEQUENCE [LARGE SCALE GENOMIC DNA]</scope>
    <source>
        <strain evidence="2 3">R13</strain>
    </source>
</reference>
<proteinExistence type="predicted"/>
<organism evidence="2 3">
    <name type="scientific">Peronospora effusa</name>
    <dbReference type="NCBI Taxonomy" id="542832"/>
    <lineage>
        <taxon>Eukaryota</taxon>
        <taxon>Sar</taxon>
        <taxon>Stramenopiles</taxon>
        <taxon>Oomycota</taxon>
        <taxon>Peronosporomycetes</taxon>
        <taxon>Peronosporales</taxon>
        <taxon>Peronosporaceae</taxon>
        <taxon>Peronospora</taxon>
    </lineage>
</organism>
<keyword evidence="1" id="KW-0472">Membrane</keyword>
<dbReference type="Proteomes" id="UP000286097">
    <property type="component" value="Unassembled WGS sequence"/>
</dbReference>
<feature type="transmembrane region" description="Helical" evidence="1">
    <location>
        <begin position="56"/>
        <end position="79"/>
    </location>
</feature>
<comment type="caution">
    <text evidence="2">The sequence shown here is derived from an EMBL/GenBank/DDBJ whole genome shotgun (WGS) entry which is preliminary data.</text>
</comment>
<sequence length="99" mass="11134">MRVKNYFIIEVYFLLFCYPRMLNTADAIINVVYSLGSRVLAATRGYASRNFLGNVSAPWTVLLLEFVIVIIAQTFANLLGHLSVSDASPQEKILLDSIY</sequence>
<name>A0A425CCC8_9STRA</name>
<dbReference type="VEuPathDB" id="FungiDB:DD237_006650"/>
<evidence type="ECO:0000256" key="1">
    <source>
        <dbReference type="SAM" id="Phobius"/>
    </source>
</evidence>
<protein>
    <submittedName>
        <fullName evidence="2">Uncharacterized protein</fullName>
    </submittedName>
</protein>
<keyword evidence="1" id="KW-0812">Transmembrane</keyword>
<evidence type="ECO:0000313" key="2">
    <source>
        <dbReference type="EMBL" id="RQM14656.1"/>
    </source>
</evidence>
<dbReference type="AlphaFoldDB" id="A0A425CCC8"/>
<keyword evidence="1" id="KW-1133">Transmembrane helix</keyword>
<dbReference type="EMBL" id="QKXF01000192">
    <property type="protein sequence ID" value="RQM14656.1"/>
    <property type="molecule type" value="Genomic_DNA"/>
</dbReference>
<evidence type="ECO:0000313" key="3">
    <source>
        <dbReference type="Proteomes" id="UP000286097"/>
    </source>
</evidence>
<gene>
    <name evidence="2" type="ORF">DD237_006650</name>
</gene>
<accession>A0A425CCC8</accession>